<protein>
    <submittedName>
        <fullName evidence="1">Cytochrome P450</fullName>
    </submittedName>
</protein>
<evidence type="ECO:0000313" key="1">
    <source>
        <dbReference type="EMBL" id="KAF2465515.1"/>
    </source>
</evidence>
<comment type="caution">
    <text evidence="1">The sequence shown here is derived from an EMBL/GenBank/DDBJ whole genome shotgun (WGS) entry which is preliminary data.</text>
</comment>
<name>A0ACB6QH94_9PLEO</name>
<organism evidence="1 2">
    <name type="scientific">Lindgomyces ingoldianus</name>
    <dbReference type="NCBI Taxonomy" id="673940"/>
    <lineage>
        <taxon>Eukaryota</taxon>
        <taxon>Fungi</taxon>
        <taxon>Dikarya</taxon>
        <taxon>Ascomycota</taxon>
        <taxon>Pezizomycotina</taxon>
        <taxon>Dothideomycetes</taxon>
        <taxon>Pleosporomycetidae</taxon>
        <taxon>Pleosporales</taxon>
        <taxon>Lindgomycetaceae</taxon>
        <taxon>Lindgomyces</taxon>
    </lineage>
</organism>
<dbReference type="Proteomes" id="UP000799755">
    <property type="component" value="Unassembled WGS sequence"/>
</dbReference>
<reference evidence="1" key="1">
    <citation type="journal article" date="2020" name="Stud. Mycol.">
        <title>101 Dothideomycetes genomes: a test case for predicting lifestyles and emergence of pathogens.</title>
        <authorList>
            <person name="Haridas S."/>
            <person name="Albert R."/>
            <person name="Binder M."/>
            <person name="Bloem J."/>
            <person name="Labutti K."/>
            <person name="Salamov A."/>
            <person name="Andreopoulos B."/>
            <person name="Baker S."/>
            <person name="Barry K."/>
            <person name="Bills G."/>
            <person name="Bluhm B."/>
            <person name="Cannon C."/>
            <person name="Castanera R."/>
            <person name="Culley D."/>
            <person name="Daum C."/>
            <person name="Ezra D."/>
            <person name="Gonzalez J."/>
            <person name="Henrissat B."/>
            <person name="Kuo A."/>
            <person name="Liang C."/>
            <person name="Lipzen A."/>
            <person name="Lutzoni F."/>
            <person name="Magnuson J."/>
            <person name="Mondo S."/>
            <person name="Nolan M."/>
            <person name="Ohm R."/>
            <person name="Pangilinan J."/>
            <person name="Park H.-J."/>
            <person name="Ramirez L."/>
            <person name="Alfaro M."/>
            <person name="Sun H."/>
            <person name="Tritt A."/>
            <person name="Yoshinaga Y."/>
            <person name="Zwiers L.-H."/>
            <person name="Turgeon B."/>
            <person name="Goodwin S."/>
            <person name="Spatafora J."/>
            <person name="Crous P."/>
            <person name="Grigoriev I."/>
        </authorList>
    </citation>
    <scope>NUCLEOTIDE SEQUENCE</scope>
    <source>
        <strain evidence="1">ATCC 200398</strain>
    </source>
</reference>
<dbReference type="EMBL" id="MU003529">
    <property type="protein sequence ID" value="KAF2465515.1"/>
    <property type="molecule type" value="Genomic_DNA"/>
</dbReference>
<keyword evidence="2" id="KW-1185">Reference proteome</keyword>
<sequence length="504" mass="56271">MLNFACPSSLPIIIFLLPALFVSYILYKYLKNPLRHVPAAHPLAPFTSLWILYIRLYAIENRTLKAAHERLGPVICLSPEEISVNCVKGGIRDVYAGGMEKGEEGKSVVTSSSALQAQSSAILYNRFLPFLSSILSQANPGVLNIYALLSATTMDIVTSYIFGLASGSNLIDNPDKLDRFLDLYNSRRSHNFWPQELPRFTKALQKWVGYRLVPKWVEEANAEIEGWTKGMCDNAIKVLRQSGVKTKDIPIVYQRLSTALSREAKNSDNEKADLTLSIASEVLDHLAAGFDTSGITLTYLIHELSLRPDAQSRLRSELLTLSPPLSPSSAPTLPDPKTVDTLPLLHAVIWETLRLHPAIPGPQPRVTPLSGCHLGPEECSFYIPGGVRVSASAGLLHMNEDVYPEATQWRPERWLEDVSEEKRKDMESRWFWAFGRLGRNLLLETVAEECVLEAIWRFTYIVAALYSNFTTTIVDDTDIEQSDAYTAPPKSDKLMIKLSHVKSG</sequence>
<gene>
    <name evidence="1" type="ORF">BDR25DRAFT_378674</name>
</gene>
<proteinExistence type="predicted"/>
<accession>A0ACB6QH94</accession>
<evidence type="ECO:0000313" key="2">
    <source>
        <dbReference type="Proteomes" id="UP000799755"/>
    </source>
</evidence>